<dbReference type="AlphaFoldDB" id="A0A0E0C6Q6"/>
<accession>A0A0E0C6Q6</accession>
<dbReference type="EnsemblPlants" id="OMERI01G25780.1">
    <property type="protein sequence ID" value="OMERI01G25780.1"/>
    <property type="gene ID" value="OMERI01G25780"/>
</dbReference>
<evidence type="ECO:0000313" key="3">
    <source>
        <dbReference type="Proteomes" id="UP000008021"/>
    </source>
</evidence>
<evidence type="ECO:0008006" key="4">
    <source>
        <dbReference type="Google" id="ProtNLM"/>
    </source>
</evidence>
<dbReference type="HOGENOM" id="CLU_1868370_0_0_1"/>
<feature type="compositionally biased region" description="Gly residues" evidence="1">
    <location>
        <begin position="47"/>
        <end position="56"/>
    </location>
</feature>
<protein>
    <recommendedName>
        <fullName evidence="4">DUF834 domain-containing protein</fullName>
    </recommendedName>
</protein>
<dbReference type="Proteomes" id="UP000008021">
    <property type="component" value="Chromosome 1"/>
</dbReference>
<feature type="region of interest" description="Disordered" evidence="1">
    <location>
        <begin position="1"/>
        <end position="79"/>
    </location>
</feature>
<dbReference type="Gramene" id="OMERI01G25780.1">
    <property type="protein sequence ID" value="OMERI01G25780.1"/>
    <property type="gene ID" value="OMERI01G25780"/>
</dbReference>
<feature type="region of interest" description="Disordered" evidence="1">
    <location>
        <begin position="113"/>
        <end position="137"/>
    </location>
</feature>
<evidence type="ECO:0000256" key="1">
    <source>
        <dbReference type="SAM" id="MobiDB-lite"/>
    </source>
</evidence>
<reference evidence="2" key="1">
    <citation type="submission" date="2015-04" db="UniProtKB">
        <authorList>
            <consortium name="EnsemblPlants"/>
        </authorList>
    </citation>
    <scope>IDENTIFICATION</scope>
</reference>
<feature type="compositionally biased region" description="Gly residues" evidence="1">
    <location>
        <begin position="122"/>
        <end position="137"/>
    </location>
</feature>
<proteinExistence type="predicted"/>
<organism evidence="2">
    <name type="scientific">Oryza meridionalis</name>
    <dbReference type="NCBI Taxonomy" id="40149"/>
    <lineage>
        <taxon>Eukaryota</taxon>
        <taxon>Viridiplantae</taxon>
        <taxon>Streptophyta</taxon>
        <taxon>Embryophyta</taxon>
        <taxon>Tracheophyta</taxon>
        <taxon>Spermatophyta</taxon>
        <taxon>Magnoliopsida</taxon>
        <taxon>Liliopsida</taxon>
        <taxon>Poales</taxon>
        <taxon>Poaceae</taxon>
        <taxon>BOP clade</taxon>
        <taxon>Oryzoideae</taxon>
        <taxon>Oryzeae</taxon>
        <taxon>Oryzinae</taxon>
        <taxon>Oryza</taxon>
    </lineage>
</organism>
<reference evidence="2" key="2">
    <citation type="submission" date="2018-05" db="EMBL/GenBank/DDBJ databases">
        <title>OmerRS3 (Oryza meridionalis Reference Sequence Version 3).</title>
        <authorList>
            <person name="Zhang J."/>
            <person name="Kudrna D."/>
            <person name="Lee S."/>
            <person name="Talag J."/>
            <person name="Welchert J."/>
            <person name="Wing R.A."/>
        </authorList>
    </citation>
    <scope>NUCLEOTIDE SEQUENCE [LARGE SCALE GENOMIC DNA]</scope>
    <source>
        <strain evidence="2">cv. OR44</strain>
    </source>
</reference>
<keyword evidence="3" id="KW-1185">Reference proteome</keyword>
<evidence type="ECO:0000313" key="2">
    <source>
        <dbReference type="EnsemblPlants" id="OMERI01G25780.1"/>
    </source>
</evidence>
<name>A0A0E0C6Q6_9ORYZ</name>
<sequence>MACDGWGGDRRVRKFGGGGDTGEGEERIMAPAHGGGGGGGERSEWDGGTGAGGDGGSTAAVAASGLTRPQPVFATEHRRRRELELREAGHGRCGWRGMDWRGGLASTRRHRCRELGSRRHGAGTGEDGRSGGSLGTA</sequence>